<feature type="region of interest" description="Disordered" evidence="2">
    <location>
        <begin position="1"/>
        <end position="51"/>
    </location>
</feature>
<dbReference type="EMBL" id="OU895880">
    <property type="protein sequence ID" value="CAG9811713.1"/>
    <property type="molecule type" value="Genomic_DNA"/>
</dbReference>
<organism evidence="4 5">
    <name type="scientific">Chironomus riparius</name>
    <dbReference type="NCBI Taxonomy" id="315576"/>
    <lineage>
        <taxon>Eukaryota</taxon>
        <taxon>Metazoa</taxon>
        <taxon>Ecdysozoa</taxon>
        <taxon>Arthropoda</taxon>
        <taxon>Hexapoda</taxon>
        <taxon>Insecta</taxon>
        <taxon>Pterygota</taxon>
        <taxon>Neoptera</taxon>
        <taxon>Endopterygota</taxon>
        <taxon>Diptera</taxon>
        <taxon>Nematocera</taxon>
        <taxon>Chironomoidea</taxon>
        <taxon>Chironomidae</taxon>
        <taxon>Chironominae</taxon>
        <taxon>Chironomus</taxon>
    </lineage>
</organism>
<feature type="compositionally biased region" description="Low complexity" evidence="2">
    <location>
        <begin position="9"/>
        <end position="34"/>
    </location>
</feature>
<dbReference type="Pfam" id="PF12090">
    <property type="entry name" value="Spt20_SEP"/>
    <property type="match status" value="1"/>
</dbReference>
<feature type="compositionally biased region" description="Basic residues" evidence="2">
    <location>
        <begin position="113"/>
        <end position="136"/>
    </location>
</feature>
<reference evidence="4" key="1">
    <citation type="submission" date="2022-01" db="EMBL/GenBank/DDBJ databases">
        <authorList>
            <person name="King R."/>
        </authorList>
    </citation>
    <scope>NUCLEOTIDE SEQUENCE</scope>
</reference>
<feature type="compositionally biased region" description="Low complexity" evidence="2">
    <location>
        <begin position="139"/>
        <end position="174"/>
    </location>
</feature>
<dbReference type="GO" id="GO:0000124">
    <property type="term" value="C:SAGA complex"/>
    <property type="evidence" value="ECO:0007669"/>
    <property type="project" value="InterPro"/>
</dbReference>
<dbReference type="GO" id="GO:0003712">
    <property type="term" value="F:transcription coregulator activity"/>
    <property type="evidence" value="ECO:0007669"/>
    <property type="project" value="InterPro"/>
</dbReference>
<dbReference type="GO" id="GO:0006357">
    <property type="term" value="P:regulation of transcription by RNA polymerase II"/>
    <property type="evidence" value="ECO:0007669"/>
    <property type="project" value="TreeGrafter"/>
</dbReference>
<evidence type="ECO:0000256" key="1">
    <source>
        <dbReference type="ARBA" id="ARBA00009112"/>
    </source>
</evidence>
<feature type="domain" description="Spt20-like SEP" evidence="3">
    <location>
        <begin position="275"/>
        <end position="442"/>
    </location>
</feature>
<dbReference type="InterPro" id="IPR021950">
    <property type="entry name" value="Spt20"/>
</dbReference>
<dbReference type="PANTHER" id="PTHR13526:SF8">
    <property type="entry name" value="TRANSCRIPTION FACTOR SPT20 HOMOLOG"/>
    <property type="match status" value="1"/>
</dbReference>
<feature type="region of interest" description="Disordered" evidence="2">
    <location>
        <begin position="86"/>
        <end position="177"/>
    </location>
</feature>
<proteinExistence type="inferred from homology"/>
<dbReference type="Proteomes" id="UP001153620">
    <property type="component" value="Chromosome 4"/>
</dbReference>
<protein>
    <recommendedName>
        <fullName evidence="3">Spt20-like SEP domain-containing protein</fullName>
    </recommendedName>
</protein>
<feature type="region of interest" description="Disordered" evidence="2">
    <location>
        <begin position="494"/>
        <end position="520"/>
    </location>
</feature>
<feature type="region of interest" description="Disordered" evidence="2">
    <location>
        <begin position="201"/>
        <end position="231"/>
    </location>
</feature>
<evidence type="ECO:0000259" key="3">
    <source>
        <dbReference type="Pfam" id="PF12090"/>
    </source>
</evidence>
<dbReference type="InterPro" id="IPR046468">
    <property type="entry name" value="Spt20-like_SEP"/>
</dbReference>
<evidence type="ECO:0000256" key="2">
    <source>
        <dbReference type="SAM" id="MobiDB-lite"/>
    </source>
</evidence>
<sequence length="847" mass="93859">MSKHHHYHQSQSSGGYHTSTGSGVVSGTTTATTKSKTRQLTEHYGNHQQQQIHHEINEMMMMSQQPQQQQQQQSSQSMNGMRLQIPNGIAQHNGGNGSSTGDVDSNDTNNNYNKHHHNHHHNHHHHHHSHHNHRDGKRSASSGSGSGSGEASSSKRSKLSVNNSNNNQSVPSNKYGSLINNHQQHQQQQQQIYDSIAMQTGNMINNNNNTNSNNNSGNNNSSNGNNNPIGGAGHYNIMEKLKDLYRELKGDKTCKELHLSSSSFLLDKLVTRERLNTLIINLYPGNKGYSLAFRVPTATTATTPTSSMPKVQQSLQSQQSQQSERETVHETSSWLYDNAHLLDALDAEELPPLLIDFCNAHCPHLYYNGAVIAQIRDYRQSYPLDICDIHYVLLRPTAAALWDEINGTVDTSWSIKERTALESQLVLATAPPMCLDPSPQIGIAAINSSTERSPIASCDGVVKMAKKFLQVTKNRNNKLEKKTHYPQLSLANHIKHQQKRDNQGTSKGAPTAPSFPLMPNDSCSNENVDIGSSFKILPIVPPSQRYDWQARNTERLTFETDRDNCQYRVRVELFERATTCEVSGQLTLERQKSGSQVSGRMCPFKLASPLAARRYVKEFMGIFTEEGRKFVKIIHERETRVGREITEMQTGEKVTATTTTLQSQPKIQTIPIIAQPAQTQPQQLIAPQLQTLQQLITSPPPASTSITSPPPPALVATTPTTLKLTAAPQRIITARPSPGQVVVLTQVKQESPGNQVIKNLLNQPRAPMTQSMVNGLALPAGQEVQTVYLQVDNSNLIHMGSAVPANLQFQQLIVPASPGTQTTPTYTMNVQTVTPQQVTVVKRHRDM</sequence>
<gene>
    <name evidence="4" type="ORF">CHIRRI_LOCUS14520</name>
</gene>
<accession>A0A9N9WYY7</accession>
<keyword evidence="5" id="KW-1185">Reference proteome</keyword>
<feature type="compositionally biased region" description="Polar residues" evidence="2">
    <location>
        <begin position="99"/>
        <end position="108"/>
    </location>
</feature>
<dbReference type="PANTHER" id="PTHR13526">
    <property type="entry name" value="TRANSCRIPTION FACTOR SPT20 HOMOLOG"/>
    <property type="match status" value="1"/>
</dbReference>
<feature type="region of interest" description="Disordered" evidence="2">
    <location>
        <begin position="301"/>
        <end position="329"/>
    </location>
</feature>
<dbReference type="OrthoDB" id="1932706at2759"/>
<feature type="compositionally biased region" description="Low complexity" evidence="2">
    <location>
        <begin position="301"/>
        <end position="322"/>
    </location>
</feature>
<comment type="similarity">
    <text evidence="1">Belongs to the SPT20 family.</text>
</comment>
<feature type="compositionally biased region" description="Low complexity" evidence="2">
    <location>
        <begin position="205"/>
        <end position="227"/>
    </location>
</feature>
<evidence type="ECO:0000313" key="4">
    <source>
        <dbReference type="EMBL" id="CAG9811713.1"/>
    </source>
</evidence>
<reference evidence="4" key="2">
    <citation type="submission" date="2022-10" db="EMBL/GenBank/DDBJ databases">
        <authorList>
            <consortium name="ENA_rothamsted_submissions"/>
            <consortium name="culmorum"/>
            <person name="King R."/>
        </authorList>
    </citation>
    <scope>NUCLEOTIDE SEQUENCE</scope>
</reference>
<evidence type="ECO:0000313" key="5">
    <source>
        <dbReference type="Proteomes" id="UP001153620"/>
    </source>
</evidence>
<dbReference type="AlphaFoldDB" id="A0A9N9WYY7"/>
<name>A0A9N9WYY7_9DIPT</name>